<evidence type="ECO:0000256" key="4">
    <source>
        <dbReference type="ARBA" id="ARBA00006462"/>
    </source>
</evidence>
<evidence type="ECO:0000256" key="21">
    <source>
        <dbReference type="ARBA" id="ARBA00043065"/>
    </source>
</evidence>
<dbReference type="GO" id="GO:0000166">
    <property type="term" value="F:nucleotide binding"/>
    <property type="evidence" value="ECO:0007669"/>
    <property type="project" value="UniProtKB-KW"/>
</dbReference>
<dbReference type="GO" id="GO:0016263">
    <property type="term" value="F:glycoprotein-N-acetylgalactosamine 3-beta-galactosyltransferase activity"/>
    <property type="evidence" value="ECO:0007669"/>
    <property type="project" value="UniProtKB-EC"/>
</dbReference>
<evidence type="ECO:0000256" key="15">
    <source>
        <dbReference type="ARBA" id="ARBA00023157"/>
    </source>
</evidence>
<comment type="function">
    <text evidence="22">Glycosyltransferase that generates the core 1 O-glycan Gal-beta1-3GalNAc-alpha1-Ser/Thr (T antigen), which is a precursor for many extended O-glycans in glycoproteins.</text>
</comment>
<evidence type="ECO:0000256" key="22">
    <source>
        <dbReference type="ARBA" id="ARBA00059245"/>
    </source>
</evidence>
<proteinExistence type="inferred from homology"/>
<accession>A0A0L0CQ79</accession>
<dbReference type="PANTHER" id="PTHR23033">
    <property type="entry name" value="BETA1,3-GALACTOSYLTRANSFERASE"/>
    <property type="match status" value="1"/>
</dbReference>
<feature type="compositionally biased region" description="Basic and acidic residues" evidence="23">
    <location>
        <begin position="934"/>
        <end position="944"/>
    </location>
</feature>
<feature type="domain" description="Fringe-like glycosyltransferase" evidence="25">
    <location>
        <begin position="269"/>
        <end position="431"/>
    </location>
</feature>
<dbReference type="Proteomes" id="UP000037069">
    <property type="component" value="Unassembled WGS sequence"/>
</dbReference>
<keyword evidence="16" id="KW-0325">Glycoprotein</keyword>
<feature type="domain" description="Fringe-like glycosyltransferase" evidence="25">
    <location>
        <begin position="656"/>
        <end position="822"/>
    </location>
</feature>
<dbReference type="EMBL" id="JRES01000175">
    <property type="protein sequence ID" value="KNC33599.1"/>
    <property type="molecule type" value="Genomic_DNA"/>
</dbReference>
<feature type="transmembrane region" description="Helical" evidence="24">
    <location>
        <begin position="186"/>
        <end position="205"/>
    </location>
</feature>
<evidence type="ECO:0000256" key="14">
    <source>
        <dbReference type="ARBA" id="ARBA00023136"/>
    </source>
</evidence>
<keyword evidence="27" id="KW-1185">Reference proteome</keyword>
<name>A0A0L0CQ79_LUCCU</name>
<dbReference type="UniPathway" id="UPA00378"/>
<evidence type="ECO:0000256" key="17">
    <source>
        <dbReference type="ARBA" id="ARBA00023211"/>
    </source>
</evidence>
<comment type="similarity">
    <text evidence="4">Belongs to the glycosyltransferase 31 family. Beta3-Gal-T subfamily.</text>
</comment>
<sequence length="944" mass="108222">MQKNSPHRIFIVLPTVSLFQEALWDSLTNIFSSNFAASNAITFSFSLPTTPEWVRTLPPGEFLVKALLQSYTVLYLVQLPDIALIAFWISVNILSAVGAIFILIQFTHSVIAHTSAWKLVKCKTSGSHSLKKTQNQIPKNILIITINQSATPSSTPKLLQKANHINSSQMSSNSLINGARSNRRSLVSMILGLVIGFCLAELFVLSTPAKPEWLLYEGHRHGDVNDPHASHDLIDASGPELDVGFHQHEHENSSVAQKLYSEVRVLCWIMTNPKNHKTKARHVKRTWGKRCNKLVFMSSEEDKDLGTVALPVSEGRNNLWAKTKEAYKYIYKHHLNDADWFYKADDDTYAIVENLRYLLYPYNPETPIYFGCKFKPFVKQGYMSGGAGYVLSKEAVRRFVEQAIPNKKLCRADNDGAEDVEIGKCLEKVNVIAGDSRDHQARGRFFPFVPEHHLIPHHTDKKFWYWQYIYYKTDEGLDCCSDYAISFHYVTPNQMYVYDYLIYHLRPYGLINAPEPLPEKLKVGETEAPPVEPTENQAQTIFLFCINFINNRDDIKRGNVPIKHEGNCLRPNRRCLLSVILGLLIGFCLANFLVLNTPSHLPSKRHRYAIVNDKYASRNLNDASGPELDVGFHKHKQENSSVAQKLYSEVRVLCWIMTNPENHKTKARHVKRTWGKRCNKLLIMSSEEDKVLGTVALTVSEGRNNLWAKTKEAFKYIYEHHLNDADWFYKADDDTYAIVENLRYLLYPYNPETPIYFGCKFKPFVKQGYMSGGAGYVLSKEAVRRFVKQAIPNKELCRADNDGDEDVEIGKCLQNVNVTAGDSRDHQARGRFFPFIPDDHLIPSSDKKFWYWSYIYYKTDEAIFKLNNVFYISNLFQGLDCCSDYAISFHYVSPNAMYVYDYLIYHLRPYGLINAMEPLPEKLKVGETEAPPMEPEKQSETVES</sequence>
<dbReference type="InterPro" id="IPR026050">
    <property type="entry name" value="C1GALT1/C1GALT1_chp1"/>
</dbReference>
<evidence type="ECO:0000256" key="13">
    <source>
        <dbReference type="ARBA" id="ARBA00022989"/>
    </source>
</evidence>
<evidence type="ECO:0000256" key="12">
    <source>
        <dbReference type="ARBA" id="ARBA00022968"/>
    </source>
</evidence>
<comment type="cofactor">
    <cofactor evidence="1">
        <name>Mn(2+)</name>
        <dbReference type="ChEBI" id="CHEBI:29035"/>
    </cofactor>
</comment>
<evidence type="ECO:0000313" key="26">
    <source>
        <dbReference type="EMBL" id="KNC33599.1"/>
    </source>
</evidence>
<feature type="transmembrane region" description="Helical" evidence="24">
    <location>
        <begin position="82"/>
        <end position="104"/>
    </location>
</feature>
<evidence type="ECO:0000256" key="19">
    <source>
        <dbReference type="ARBA" id="ARBA00041226"/>
    </source>
</evidence>
<reference evidence="26 27" key="1">
    <citation type="journal article" date="2015" name="Nat. Commun.">
        <title>Lucilia cuprina genome unlocks parasitic fly biology to underpin future interventions.</title>
        <authorList>
            <person name="Anstead C.A."/>
            <person name="Korhonen P.K."/>
            <person name="Young N.D."/>
            <person name="Hall R.S."/>
            <person name="Jex A.R."/>
            <person name="Murali S.C."/>
            <person name="Hughes D.S."/>
            <person name="Lee S.F."/>
            <person name="Perry T."/>
            <person name="Stroehlein A.J."/>
            <person name="Ansell B.R."/>
            <person name="Breugelmans B."/>
            <person name="Hofmann A."/>
            <person name="Qu J."/>
            <person name="Dugan S."/>
            <person name="Lee S.L."/>
            <person name="Chao H."/>
            <person name="Dinh H."/>
            <person name="Han Y."/>
            <person name="Doddapaneni H.V."/>
            <person name="Worley K.C."/>
            <person name="Muzny D.M."/>
            <person name="Ioannidis P."/>
            <person name="Waterhouse R.M."/>
            <person name="Zdobnov E.M."/>
            <person name="James P.J."/>
            <person name="Bagnall N.H."/>
            <person name="Kotze A.C."/>
            <person name="Gibbs R.A."/>
            <person name="Richards S."/>
            <person name="Batterham P."/>
            <person name="Gasser R.B."/>
        </authorList>
    </citation>
    <scope>NUCLEOTIDE SEQUENCE [LARGE SCALE GENOMIC DNA]</scope>
    <source>
        <strain evidence="26 27">LS</strain>
        <tissue evidence="26">Full body</tissue>
    </source>
</reference>
<keyword evidence="12" id="KW-0735">Signal-anchor</keyword>
<keyword evidence="8 26" id="KW-0808">Transferase</keyword>
<evidence type="ECO:0000256" key="23">
    <source>
        <dbReference type="SAM" id="MobiDB-lite"/>
    </source>
</evidence>
<comment type="subcellular location">
    <subcellularLocation>
        <location evidence="2">Membrane</location>
        <topology evidence="2">Single-pass type II membrane protein</topology>
    </subcellularLocation>
</comment>
<evidence type="ECO:0000256" key="7">
    <source>
        <dbReference type="ARBA" id="ARBA00022676"/>
    </source>
</evidence>
<evidence type="ECO:0000256" key="11">
    <source>
        <dbReference type="ARBA" id="ARBA00022741"/>
    </source>
</evidence>
<evidence type="ECO:0000256" key="3">
    <source>
        <dbReference type="ARBA" id="ARBA00004922"/>
    </source>
</evidence>
<evidence type="ECO:0000256" key="18">
    <source>
        <dbReference type="ARBA" id="ARBA00040898"/>
    </source>
</evidence>
<keyword evidence="11" id="KW-0547">Nucleotide-binding</keyword>
<comment type="pathway">
    <text evidence="3">Protein modification; protein glycosylation.</text>
</comment>
<dbReference type="Pfam" id="PF02434">
    <property type="entry name" value="Fringe"/>
    <property type="match status" value="2"/>
</dbReference>
<dbReference type="GO" id="GO:0016020">
    <property type="term" value="C:membrane"/>
    <property type="evidence" value="ECO:0007669"/>
    <property type="project" value="UniProtKB-SubCell"/>
</dbReference>
<evidence type="ECO:0000256" key="9">
    <source>
        <dbReference type="ARBA" id="ARBA00022692"/>
    </source>
</evidence>
<evidence type="ECO:0000256" key="10">
    <source>
        <dbReference type="ARBA" id="ARBA00022723"/>
    </source>
</evidence>
<evidence type="ECO:0000256" key="8">
    <source>
        <dbReference type="ARBA" id="ARBA00022679"/>
    </source>
</evidence>
<keyword evidence="14 24" id="KW-0472">Membrane</keyword>
<comment type="subunit">
    <text evidence="5">Homodimer; disulfide-linked.</text>
</comment>
<keyword evidence="7 26" id="KW-0328">Glycosyltransferase</keyword>
<dbReference type="GO" id="GO:0030145">
    <property type="term" value="F:manganese ion binding"/>
    <property type="evidence" value="ECO:0007669"/>
    <property type="project" value="UniProtKB-ARBA"/>
</dbReference>
<evidence type="ECO:0000313" key="27">
    <source>
        <dbReference type="Proteomes" id="UP000037069"/>
    </source>
</evidence>
<feature type="region of interest" description="Disordered" evidence="23">
    <location>
        <begin position="924"/>
        <end position="944"/>
    </location>
</feature>
<dbReference type="OrthoDB" id="414175at2759"/>
<organism evidence="26 27">
    <name type="scientific">Lucilia cuprina</name>
    <name type="common">Green bottle fly</name>
    <name type="synonym">Australian sheep blowfly</name>
    <dbReference type="NCBI Taxonomy" id="7375"/>
    <lineage>
        <taxon>Eukaryota</taxon>
        <taxon>Metazoa</taxon>
        <taxon>Ecdysozoa</taxon>
        <taxon>Arthropoda</taxon>
        <taxon>Hexapoda</taxon>
        <taxon>Insecta</taxon>
        <taxon>Pterygota</taxon>
        <taxon>Neoptera</taxon>
        <taxon>Endopterygota</taxon>
        <taxon>Diptera</taxon>
        <taxon>Brachycera</taxon>
        <taxon>Muscomorpha</taxon>
        <taxon>Oestroidea</taxon>
        <taxon>Calliphoridae</taxon>
        <taxon>Luciliinae</taxon>
        <taxon>Lucilia</taxon>
    </lineage>
</organism>
<dbReference type="STRING" id="7375.A0A0L0CQ79"/>
<dbReference type="Gene3D" id="3.90.550.50">
    <property type="match status" value="2"/>
</dbReference>
<gene>
    <name evidence="26" type="ORF">FF38_06858</name>
</gene>
<comment type="caution">
    <text evidence="26">The sequence shown here is derived from an EMBL/GenBank/DDBJ whole genome shotgun (WGS) entry which is preliminary data.</text>
</comment>
<protein>
    <recommendedName>
        <fullName evidence="18">Glycoprotein-N-acetylgalactosamine 3-beta-galactosyltransferase 1</fullName>
        <ecNumber evidence="6">2.4.1.122</ecNumber>
    </recommendedName>
    <alternativeName>
        <fullName evidence="20">Core 1 O-glycan T-synthase</fullName>
    </alternativeName>
    <alternativeName>
        <fullName evidence="21">Core 1 UDP-galactose:N-acetylgalactosamine-alpha-R beta 1,3-galactosyltransferase 1</fullName>
    </alternativeName>
    <alternativeName>
        <fullName evidence="19">Core 1 beta1,3-galactosyltransferase 1</fullName>
    </alternativeName>
</protein>
<dbReference type="FunFam" id="3.90.550.50:FF:000017">
    <property type="entry name" value="Glycoprotein-N-acetylgalactosamine 3-beta-galactosyltransferase 1"/>
    <property type="match status" value="2"/>
</dbReference>
<keyword evidence="15" id="KW-1015">Disulfide bond</keyword>
<dbReference type="InterPro" id="IPR003378">
    <property type="entry name" value="Fringe-like_glycosylTrfase"/>
</dbReference>
<evidence type="ECO:0000256" key="2">
    <source>
        <dbReference type="ARBA" id="ARBA00004606"/>
    </source>
</evidence>
<evidence type="ECO:0000256" key="20">
    <source>
        <dbReference type="ARBA" id="ARBA00042009"/>
    </source>
</evidence>
<evidence type="ECO:0000256" key="5">
    <source>
        <dbReference type="ARBA" id="ARBA00011748"/>
    </source>
</evidence>
<keyword evidence="17" id="KW-0464">Manganese</keyword>
<dbReference type="EC" id="2.4.1.122" evidence="6"/>
<evidence type="ECO:0000256" key="1">
    <source>
        <dbReference type="ARBA" id="ARBA00001936"/>
    </source>
</evidence>
<evidence type="ECO:0000256" key="16">
    <source>
        <dbReference type="ARBA" id="ARBA00023180"/>
    </source>
</evidence>
<evidence type="ECO:0000256" key="6">
    <source>
        <dbReference type="ARBA" id="ARBA00012557"/>
    </source>
</evidence>
<evidence type="ECO:0000259" key="25">
    <source>
        <dbReference type="Pfam" id="PF02434"/>
    </source>
</evidence>
<keyword evidence="10" id="KW-0479">Metal-binding</keyword>
<dbReference type="AlphaFoldDB" id="A0A0L0CQ79"/>
<keyword evidence="13 24" id="KW-1133">Transmembrane helix</keyword>
<evidence type="ECO:0000256" key="24">
    <source>
        <dbReference type="SAM" id="Phobius"/>
    </source>
</evidence>
<dbReference type="PANTHER" id="PTHR23033:SF14">
    <property type="entry name" value="GLYCOPROTEIN-N-ACETYLGALACTOSAMINE 3-BETA-GALACTOSYLTRANSFERASE 1-RELATED"/>
    <property type="match status" value="1"/>
</dbReference>
<keyword evidence="9 24" id="KW-0812">Transmembrane</keyword>